<dbReference type="PANTHER" id="PTHR45811">
    <property type="entry name" value="COPPER TRANSPORT PROTEIN FAMILY-RELATED"/>
    <property type="match status" value="1"/>
</dbReference>
<evidence type="ECO:0000313" key="9">
    <source>
        <dbReference type="Proteomes" id="UP001443914"/>
    </source>
</evidence>
<dbReference type="Pfam" id="PF00403">
    <property type="entry name" value="HMA"/>
    <property type="match status" value="1"/>
</dbReference>
<dbReference type="AlphaFoldDB" id="A0AAW1GR67"/>
<dbReference type="GO" id="GO:0046872">
    <property type="term" value="F:metal ion binding"/>
    <property type="evidence" value="ECO:0007669"/>
    <property type="project" value="UniProtKB-KW"/>
</dbReference>
<keyword evidence="1" id="KW-0488">Methylation</keyword>
<dbReference type="PANTHER" id="PTHR45811:SF49">
    <property type="entry name" value="OS04G0667600 PROTEIN"/>
    <property type="match status" value="1"/>
</dbReference>
<evidence type="ECO:0000256" key="3">
    <source>
        <dbReference type="ARBA" id="ARBA00023288"/>
    </source>
</evidence>
<evidence type="ECO:0000256" key="2">
    <source>
        <dbReference type="ARBA" id="ARBA00022723"/>
    </source>
</evidence>
<keyword evidence="3" id="KW-0449">Lipoprotein</keyword>
<accession>A0AAW1GR67</accession>
<dbReference type="InterPro" id="IPR051863">
    <property type="entry name" value="HIPP"/>
</dbReference>
<evidence type="ECO:0000256" key="4">
    <source>
        <dbReference type="ARBA" id="ARBA00023289"/>
    </source>
</evidence>
<keyword evidence="4" id="KW-0636">Prenylation</keyword>
<evidence type="ECO:0000256" key="5">
    <source>
        <dbReference type="ARBA" id="ARBA00024045"/>
    </source>
</evidence>
<feature type="compositionally biased region" description="Basic and acidic residues" evidence="6">
    <location>
        <begin position="71"/>
        <end position="89"/>
    </location>
</feature>
<dbReference type="InterPro" id="IPR006121">
    <property type="entry name" value="HMA_dom"/>
</dbReference>
<proteinExistence type="inferred from homology"/>
<dbReference type="EMBL" id="JBDFQZ010000014">
    <property type="protein sequence ID" value="KAK9665413.1"/>
    <property type="molecule type" value="Genomic_DNA"/>
</dbReference>
<evidence type="ECO:0000256" key="6">
    <source>
        <dbReference type="SAM" id="MobiDB-lite"/>
    </source>
</evidence>
<name>A0AAW1GR67_SAPOF</name>
<feature type="region of interest" description="Disordered" evidence="6">
    <location>
        <begin position="67"/>
        <end position="97"/>
    </location>
</feature>
<evidence type="ECO:0000259" key="7">
    <source>
        <dbReference type="PROSITE" id="PS50846"/>
    </source>
</evidence>
<organism evidence="8 9">
    <name type="scientific">Saponaria officinalis</name>
    <name type="common">Common soapwort</name>
    <name type="synonym">Lychnis saponaria</name>
    <dbReference type="NCBI Taxonomy" id="3572"/>
    <lineage>
        <taxon>Eukaryota</taxon>
        <taxon>Viridiplantae</taxon>
        <taxon>Streptophyta</taxon>
        <taxon>Embryophyta</taxon>
        <taxon>Tracheophyta</taxon>
        <taxon>Spermatophyta</taxon>
        <taxon>Magnoliopsida</taxon>
        <taxon>eudicotyledons</taxon>
        <taxon>Gunneridae</taxon>
        <taxon>Pentapetalae</taxon>
        <taxon>Caryophyllales</taxon>
        <taxon>Caryophyllaceae</taxon>
        <taxon>Caryophylleae</taxon>
        <taxon>Saponaria</taxon>
    </lineage>
</organism>
<reference evidence="8" key="1">
    <citation type="submission" date="2024-03" db="EMBL/GenBank/DDBJ databases">
        <title>WGS assembly of Saponaria officinalis var. Norfolk2.</title>
        <authorList>
            <person name="Jenkins J."/>
            <person name="Shu S."/>
            <person name="Grimwood J."/>
            <person name="Barry K."/>
            <person name="Goodstein D."/>
            <person name="Schmutz J."/>
            <person name="Leebens-Mack J."/>
            <person name="Osbourn A."/>
        </authorList>
    </citation>
    <scope>NUCLEOTIDE SEQUENCE [LARGE SCALE GENOMIC DNA]</scope>
    <source>
        <strain evidence="8">JIC</strain>
    </source>
</reference>
<evidence type="ECO:0000313" key="8">
    <source>
        <dbReference type="EMBL" id="KAK9665413.1"/>
    </source>
</evidence>
<sequence>MKKVVLQLDVYDERSKRKALRMVSSLPGLDSISVDMKERKLTLTGDIDPVIIVSKLRKVYQTEIISVGPVKEPEKDEPKKEEPKKDEPKGPAQLKPNFVYPPCYHPDLYNTNTPYYAKNVDEDPNACVIC</sequence>
<keyword evidence="2" id="KW-0479">Metal-binding</keyword>
<feature type="domain" description="HMA" evidence="7">
    <location>
        <begin position="1"/>
        <end position="68"/>
    </location>
</feature>
<gene>
    <name evidence="8" type="ORF">RND81_14G111100</name>
</gene>
<evidence type="ECO:0000256" key="1">
    <source>
        <dbReference type="ARBA" id="ARBA00022481"/>
    </source>
</evidence>
<protein>
    <recommendedName>
        <fullName evidence="7">HMA domain-containing protein</fullName>
    </recommendedName>
</protein>
<keyword evidence="9" id="KW-1185">Reference proteome</keyword>
<dbReference type="Proteomes" id="UP001443914">
    <property type="component" value="Unassembled WGS sequence"/>
</dbReference>
<comment type="caution">
    <text evidence="8">The sequence shown here is derived from an EMBL/GenBank/DDBJ whole genome shotgun (WGS) entry which is preliminary data.</text>
</comment>
<dbReference type="PROSITE" id="PS50846">
    <property type="entry name" value="HMA_2"/>
    <property type="match status" value="1"/>
</dbReference>
<comment type="similarity">
    <text evidence="5">Belongs to the HIPP family.</text>
</comment>
<dbReference type="Gene3D" id="3.30.70.100">
    <property type="match status" value="1"/>
</dbReference>